<gene>
    <name evidence="9" type="ORF">Q604_UNBC14339G0001</name>
</gene>
<dbReference type="GO" id="GO:0033214">
    <property type="term" value="P:siderophore-iron import into cell"/>
    <property type="evidence" value="ECO:0007669"/>
    <property type="project" value="TreeGrafter"/>
</dbReference>
<dbReference type="InterPro" id="IPR000522">
    <property type="entry name" value="ABC_transptr_permease_BtuC"/>
</dbReference>
<protein>
    <submittedName>
        <fullName evidence="9">FitD</fullName>
    </submittedName>
</protein>
<dbReference type="PANTHER" id="PTHR30472:SF24">
    <property type="entry name" value="FERRIC ENTEROBACTIN TRANSPORT SYSTEM PERMEASE PROTEIN FEPG"/>
    <property type="match status" value="1"/>
</dbReference>
<comment type="caution">
    <text evidence="9">The sequence shown here is derived from an EMBL/GenBank/DDBJ whole genome shotgun (WGS) entry which is preliminary data.</text>
</comment>
<dbReference type="InterPro" id="IPR037294">
    <property type="entry name" value="ABC_BtuC-like"/>
</dbReference>
<sequence length="71" mass="7615">IRGIVISRFILRGGQTTLLLGSAVSGALLVILADSIGRLAFLPLQLPAGIIISLIGGPFFLLLLWQRRNSF</sequence>
<dbReference type="EMBL" id="AZMM01014339">
    <property type="protein sequence ID" value="ETJ31157.1"/>
    <property type="molecule type" value="Genomic_DNA"/>
</dbReference>
<dbReference type="GO" id="GO:0005886">
    <property type="term" value="C:plasma membrane"/>
    <property type="evidence" value="ECO:0007669"/>
    <property type="project" value="UniProtKB-SubCell"/>
</dbReference>
<dbReference type="AlphaFoldDB" id="W1XLL7"/>
<name>W1XLL7_9ZZZZ</name>
<reference evidence="9" key="1">
    <citation type="submission" date="2013-12" db="EMBL/GenBank/DDBJ databases">
        <title>A Varibaculum cambriense genome reconstructed from a premature infant gut community with otherwise low bacterial novelty that shifts toward anaerobic metabolism during the third week of life.</title>
        <authorList>
            <person name="Brown C.T."/>
            <person name="Sharon I."/>
            <person name="Thomas B.C."/>
            <person name="Castelle C.J."/>
            <person name="Morowitz M.J."/>
            <person name="Banfield J.F."/>
        </authorList>
    </citation>
    <scope>NUCLEOTIDE SEQUENCE</scope>
</reference>
<dbReference type="GO" id="GO:0022857">
    <property type="term" value="F:transmembrane transporter activity"/>
    <property type="evidence" value="ECO:0007669"/>
    <property type="project" value="InterPro"/>
</dbReference>
<keyword evidence="3" id="KW-0813">Transport</keyword>
<evidence type="ECO:0000256" key="2">
    <source>
        <dbReference type="ARBA" id="ARBA00007935"/>
    </source>
</evidence>
<keyword evidence="5 8" id="KW-0812">Transmembrane</keyword>
<evidence type="ECO:0000256" key="7">
    <source>
        <dbReference type="ARBA" id="ARBA00023136"/>
    </source>
</evidence>
<evidence type="ECO:0000256" key="5">
    <source>
        <dbReference type="ARBA" id="ARBA00022692"/>
    </source>
</evidence>
<comment type="subcellular location">
    <subcellularLocation>
        <location evidence="1">Cell membrane</location>
        <topology evidence="1">Multi-pass membrane protein</topology>
    </subcellularLocation>
</comment>
<evidence type="ECO:0000256" key="1">
    <source>
        <dbReference type="ARBA" id="ARBA00004651"/>
    </source>
</evidence>
<accession>W1XLL7</accession>
<feature type="non-terminal residue" evidence="9">
    <location>
        <position position="1"/>
    </location>
</feature>
<feature type="transmembrane region" description="Helical" evidence="8">
    <location>
        <begin position="46"/>
        <end position="65"/>
    </location>
</feature>
<evidence type="ECO:0000256" key="6">
    <source>
        <dbReference type="ARBA" id="ARBA00022989"/>
    </source>
</evidence>
<dbReference type="Gene3D" id="1.10.3470.10">
    <property type="entry name" value="ABC transporter involved in vitamin B12 uptake, BtuC"/>
    <property type="match status" value="1"/>
</dbReference>
<keyword evidence="4" id="KW-1003">Cell membrane</keyword>
<dbReference type="PANTHER" id="PTHR30472">
    <property type="entry name" value="FERRIC ENTEROBACTIN TRANSPORT SYSTEM PERMEASE PROTEIN"/>
    <property type="match status" value="1"/>
</dbReference>
<organism evidence="9">
    <name type="scientific">human gut metagenome</name>
    <dbReference type="NCBI Taxonomy" id="408170"/>
    <lineage>
        <taxon>unclassified sequences</taxon>
        <taxon>metagenomes</taxon>
        <taxon>organismal metagenomes</taxon>
    </lineage>
</organism>
<evidence type="ECO:0000256" key="8">
    <source>
        <dbReference type="SAM" id="Phobius"/>
    </source>
</evidence>
<dbReference type="SUPFAM" id="SSF81345">
    <property type="entry name" value="ABC transporter involved in vitamin B12 uptake, BtuC"/>
    <property type="match status" value="1"/>
</dbReference>
<feature type="transmembrane region" description="Helical" evidence="8">
    <location>
        <begin position="18"/>
        <end position="40"/>
    </location>
</feature>
<keyword evidence="6 8" id="KW-1133">Transmembrane helix</keyword>
<evidence type="ECO:0000313" key="9">
    <source>
        <dbReference type="EMBL" id="ETJ31157.1"/>
    </source>
</evidence>
<evidence type="ECO:0000256" key="4">
    <source>
        <dbReference type="ARBA" id="ARBA00022475"/>
    </source>
</evidence>
<proteinExistence type="inferred from homology"/>
<keyword evidence="7 8" id="KW-0472">Membrane</keyword>
<evidence type="ECO:0000256" key="3">
    <source>
        <dbReference type="ARBA" id="ARBA00022448"/>
    </source>
</evidence>
<comment type="similarity">
    <text evidence="2">Belongs to the binding-protein-dependent transport system permease family. FecCD subfamily.</text>
</comment>
<dbReference type="Pfam" id="PF01032">
    <property type="entry name" value="FecCD"/>
    <property type="match status" value="1"/>
</dbReference>